<dbReference type="EMBL" id="BAABME010002810">
    <property type="protein sequence ID" value="GAA0156210.1"/>
    <property type="molecule type" value="Genomic_DNA"/>
</dbReference>
<dbReference type="Proteomes" id="UP001454036">
    <property type="component" value="Unassembled WGS sequence"/>
</dbReference>
<proteinExistence type="predicted"/>
<keyword evidence="1" id="KW-0175">Coiled coil</keyword>
<evidence type="ECO:0000313" key="4">
    <source>
        <dbReference type="Proteomes" id="UP001454036"/>
    </source>
</evidence>
<protein>
    <submittedName>
        <fullName evidence="3">Uncharacterized protein</fullName>
    </submittedName>
</protein>
<reference evidence="3 4" key="1">
    <citation type="submission" date="2024-01" db="EMBL/GenBank/DDBJ databases">
        <title>The complete chloroplast genome sequence of Lithospermum erythrorhizon: insights into the phylogenetic relationship among Boraginaceae species and the maternal lineages of purple gromwells.</title>
        <authorList>
            <person name="Okada T."/>
            <person name="Watanabe K."/>
        </authorList>
    </citation>
    <scope>NUCLEOTIDE SEQUENCE [LARGE SCALE GENOMIC DNA]</scope>
</reference>
<organism evidence="3 4">
    <name type="scientific">Lithospermum erythrorhizon</name>
    <name type="common">Purple gromwell</name>
    <name type="synonym">Lithospermum officinale var. erythrorhizon</name>
    <dbReference type="NCBI Taxonomy" id="34254"/>
    <lineage>
        <taxon>Eukaryota</taxon>
        <taxon>Viridiplantae</taxon>
        <taxon>Streptophyta</taxon>
        <taxon>Embryophyta</taxon>
        <taxon>Tracheophyta</taxon>
        <taxon>Spermatophyta</taxon>
        <taxon>Magnoliopsida</taxon>
        <taxon>eudicotyledons</taxon>
        <taxon>Gunneridae</taxon>
        <taxon>Pentapetalae</taxon>
        <taxon>asterids</taxon>
        <taxon>lamiids</taxon>
        <taxon>Boraginales</taxon>
        <taxon>Boraginaceae</taxon>
        <taxon>Boraginoideae</taxon>
        <taxon>Lithospermeae</taxon>
        <taxon>Lithospermum</taxon>
    </lineage>
</organism>
<accession>A0AAV3PY81</accession>
<comment type="caution">
    <text evidence="3">The sequence shown here is derived from an EMBL/GenBank/DDBJ whole genome shotgun (WGS) entry which is preliminary data.</text>
</comment>
<dbReference type="AlphaFoldDB" id="A0AAV3PY81"/>
<feature type="compositionally biased region" description="Basic and acidic residues" evidence="2">
    <location>
        <begin position="61"/>
        <end position="70"/>
    </location>
</feature>
<evidence type="ECO:0000256" key="2">
    <source>
        <dbReference type="SAM" id="MobiDB-lite"/>
    </source>
</evidence>
<name>A0AAV3PY81_LITER</name>
<evidence type="ECO:0000256" key="1">
    <source>
        <dbReference type="SAM" id="Coils"/>
    </source>
</evidence>
<sequence length="70" mass="7863">MSGMPNAQSEERATCLRQKLTELDIRMEDLRCQVTIQESVITSLEGEQGDFAPKTTSFEESIEKGRESPV</sequence>
<evidence type="ECO:0000313" key="3">
    <source>
        <dbReference type="EMBL" id="GAA0156210.1"/>
    </source>
</evidence>
<feature type="region of interest" description="Disordered" evidence="2">
    <location>
        <begin position="44"/>
        <end position="70"/>
    </location>
</feature>
<gene>
    <name evidence="3" type="ORF">LIER_13754</name>
</gene>
<keyword evidence="4" id="KW-1185">Reference proteome</keyword>
<feature type="coiled-coil region" evidence="1">
    <location>
        <begin position="6"/>
        <end position="33"/>
    </location>
</feature>